<feature type="binding site" evidence="14">
    <location>
        <position position="500"/>
    </location>
    <ligand>
        <name>ATP</name>
        <dbReference type="ChEBI" id="CHEBI:30616"/>
    </ligand>
</feature>
<evidence type="ECO:0000313" key="21">
    <source>
        <dbReference type="EMBL" id="KAI5394657.1"/>
    </source>
</evidence>
<feature type="transmembrane region" description="Helical" evidence="16">
    <location>
        <begin position="268"/>
        <end position="290"/>
    </location>
</feature>
<feature type="domain" description="P-type ATPase C-terminal" evidence="20">
    <location>
        <begin position="778"/>
        <end position="1015"/>
    </location>
</feature>
<evidence type="ECO:0000256" key="17">
    <source>
        <dbReference type="SAM" id="MobiDB-lite"/>
    </source>
</evidence>
<dbReference type="Gene3D" id="3.40.1110.10">
    <property type="entry name" value="Calcium-transporting ATPase, cytoplasmic domain N"/>
    <property type="match status" value="1"/>
</dbReference>
<evidence type="ECO:0000256" key="10">
    <source>
        <dbReference type="ARBA" id="ARBA00022989"/>
    </source>
</evidence>
<comment type="caution">
    <text evidence="21">The sequence shown here is derived from an EMBL/GenBank/DDBJ whole genome shotgun (WGS) entry which is preliminary data.</text>
</comment>
<feature type="transmembrane region" description="Helical" evidence="16">
    <location>
        <begin position="948"/>
        <end position="968"/>
    </location>
</feature>
<evidence type="ECO:0000256" key="9">
    <source>
        <dbReference type="ARBA" id="ARBA00022967"/>
    </source>
</evidence>
<name>A0A9D5A263_PEA</name>
<feature type="binding site" evidence="14">
    <location>
        <position position="382"/>
    </location>
    <ligand>
        <name>ATP</name>
        <dbReference type="ChEBI" id="CHEBI:30616"/>
    </ligand>
</feature>
<dbReference type="SFLD" id="SFLDF00027">
    <property type="entry name" value="p-type_atpase"/>
    <property type="match status" value="1"/>
</dbReference>
<evidence type="ECO:0000313" key="22">
    <source>
        <dbReference type="Proteomes" id="UP001058974"/>
    </source>
</evidence>
<feature type="binding site" evidence="14">
    <location>
        <position position="459"/>
    </location>
    <ligand>
        <name>ATP</name>
        <dbReference type="ChEBI" id="CHEBI:30616"/>
    </ligand>
</feature>
<dbReference type="InterPro" id="IPR018303">
    <property type="entry name" value="ATPase_P-typ_P_site"/>
</dbReference>
<keyword evidence="22" id="KW-1185">Reference proteome</keyword>
<evidence type="ECO:0000259" key="18">
    <source>
        <dbReference type="Pfam" id="PF00122"/>
    </source>
</evidence>
<comment type="similarity">
    <text evidence="3 16">Belongs to the cation transport ATPase (P-type) (TC 3.A.3) family. Type IV subfamily.</text>
</comment>
<dbReference type="PRINTS" id="PR00119">
    <property type="entry name" value="CATATPASE"/>
</dbReference>
<keyword evidence="7 14" id="KW-0067">ATP-binding</keyword>
<comment type="subcellular location">
    <subcellularLocation>
        <location evidence="2">Endomembrane system</location>
    </subcellularLocation>
    <subcellularLocation>
        <location evidence="1 16">Membrane</location>
        <topology evidence="1 16">Multi-pass membrane protein</topology>
    </subcellularLocation>
</comment>
<dbReference type="InterPro" id="IPR059000">
    <property type="entry name" value="ATPase_P-type_domA"/>
</dbReference>
<dbReference type="EMBL" id="JAMSHJ010000006">
    <property type="protein sequence ID" value="KAI5394657.1"/>
    <property type="molecule type" value="Genomic_DNA"/>
</dbReference>
<dbReference type="SUPFAM" id="SSF81653">
    <property type="entry name" value="Calcium ATPase, transduction domain A"/>
    <property type="match status" value="1"/>
</dbReference>
<dbReference type="InterPro" id="IPR032630">
    <property type="entry name" value="P_typ_ATPase_c"/>
</dbReference>
<feature type="domain" description="P-type ATPase A" evidence="18">
    <location>
        <begin position="99"/>
        <end position="162"/>
    </location>
</feature>
<evidence type="ECO:0000256" key="3">
    <source>
        <dbReference type="ARBA" id="ARBA00008109"/>
    </source>
</evidence>
<dbReference type="InterPro" id="IPR044492">
    <property type="entry name" value="P_typ_ATPase_HD_dom"/>
</dbReference>
<feature type="region of interest" description="Disordered" evidence="17">
    <location>
        <begin position="1063"/>
        <end position="1087"/>
    </location>
</feature>
<feature type="binding site" evidence="14">
    <location>
        <position position="637"/>
    </location>
    <ligand>
        <name>ATP</name>
        <dbReference type="ChEBI" id="CHEBI:30616"/>
    </ligand>
</feature>
<proteinExistence type="inferred from homology"/>
<dbReference type="GO" id="GO:0005524">
    <property type="term" value="F:ATP binding"/>
    <property type="evidence" value="ECO:0007669"/>
    <property type="project" value="UniProtKB-UniRule"/>
</dbReference>
<evidence type="ECO:0000256" key="14">
    <source>
        <dbReference type="PIRSR" id="PIRSR606539-2"/>
    </source>
</evidence>
<dbReference type="Pfam" id="PF16209">
    <property type="entry name" value="PhoLip_ATPase_N"/>
    <property type="match status" value="1"/>
</dbReference>
<dbReference type="SUPFAM" id="SSF81660">
    <property type="entry name" value="Metal cation-transporting ATPase, ATP-binding domain N"/>
    <property type="match status" value="1"/>
</dbReference>
<keyword evidence="11 16" id="KW-0472">Membrane</keyword>
<feature type="binding site" evidence="14">
    <location>
        <position position="636"/>
    </location>
    <ligand>
        <name>ATP</name>
        <dbReference type="ChEBI" id="CHEBI:30616"/>
    </ligand>
</feature>
<dbReference type="InterPro" id="IPR023214">
    <property type="entry name" value="HAD_sf"/>
</dbReference>
<gene>
    <name evidence="21" type="ORF">KIW84_061335</name>
</gene>
<dbReference type="SUPFAM" id="SSF56784">
    <property type="entry name" value="HAD-like"/>
    <property type="match status" value="1"/>
</dbReference>
<dbReference type="FunFam" id="3.40.50.1000:FF:000084">
    <property type="entry name" value="Phospholipid-transporting ATPase"/>
    <property type="match status" value="1"/>
</dbReference>
<evidence type="ECO:0000259" key="19">
    <source>
        <dbReference type="Pfam" id="PF16209"/>
    </source>
</evidence>
<feature type="binding site" evidence="14">
    <location>
        <position position="383"/>
    </location>
    <ligand>
        <name>ATP</name>
        <dbReference type="ChEBI" id="CHEBI:30616"/>
    </ligand>
</feature>
<dbReference type="GO" id="GO:0140326">
    <property type="term" value="F:ATPase-coupled intramembrane lipid transporter activity"/>
    <property type="evidence" value="ECO:0007669"/>
    <property type="project" value="UniProtKB-EC"/>
</dbReference>
<dbReference type="SFLD" id="SFLDS00003">
    <property type="entry name" value="Haloacid_Dehalogenase"/>
    <property type="match status" value="1"/>
</dbReference>
<comment type="catalytic activity">
    <reaction evidence="12 16">
        <text>ATP + H2O + phospholipidSide 1 = ADP + phosphate + phospholipidSide 2.</text>
        <dbReference type="EC" id="7.6.2.1"/>
    </reaction>
</comment>
<feature type="binding site" evidence="14">
    <location>
        <position position="755"/>
    </location>
    <ligand>
        <name>ATP</name>
        <dbReference type="ChEBI" id="CHEBI:30616"/>
    </ligand>
</feature>
<keyword evidence="6 14" id="KW-0547">Nucleotide-binding</keyword>
<evidence type="ECO:0000259" key="20">
    <source>
        <dbReference type="Pfam" id="PF16212"/>
    </source>
</evidence>
<dbReference type="CDD" id="cd07536">
    <property type="entry name" value="P-type_ATPase_APLT"/>
    <property type="match status" value="1"/>
</dbReference>
<dbReference type="EC" id="7.6.2.1" evidence="16"/>
<dbReference type="GO" id="GO:0045332">
    <property type="term" value="P:phospholipid translocation"/>
    <property type="evidence" value="ECO:0007669"/>
    <property type="project" value="TreeGrafter"/>
</dbReference>
<dbReference type="InterPro" id="IPR036412">
    <property type="entry name" value="HAD-like_sf"/>
</dbReference>
<feature type="binding site" evidence="14">
    <location>
        <position position="524"/>
    </location>
    <ligand>
        <name>ATP</name>
        <dbReference type="ChEBI" id="CHEBI:30616"/>
    </ligand>
</feature>
<dbReference type="SFLD" id="SFLDG00002">
    <property type="entry name" value="C1.7:_P-type_atpase_like"/>
    <property type="match status" value="1"/>
</dbReference>
<dbReference type="Gramene" id="Psat06G0133500-T1">
    <property type="protein sequence ID" value="KAI5394657.1"/>
    <property type="gene ID" value="KIW84_061335"/>
</dbReference>
<dbReference type="FunFam" id="2.70.150.10:FF:000032">
    <property type="entry name" value="Phospholipid-transporting ATPase"/>
    <property type="match status" value="1"/>
</dbReference>
<dbReference type="GO" id="GO:0016887">
    <property type="term" value="F:ATP hydrolysis activity"/>
    <property type="evidence" value="ECO:0007669"/>
    <property type="project" value="InterPro"/>
</dbReference>
<evidence type="ECO:0000256" key="1">
    <source>
        <dbReference type="ARBA" id="ARBA00004141"/>
    </source>
</evidence>
<dbReference type="GO" id="GO:0000287">
    <property type="term" value="F:magnesium ion binding"/>
    <property type="evidence" value="ECO:0007669"/>
    <property type="project" value="UniProtKB-UniRule"/>
</dbReference>
<dbReference type="PANTHER" id="PTHR24092:SF19">
    <property type="entry name" value="PHOSPHOLIPID-TRANSPORTING ATPASE"/>
    <property type="match status" value="1"/>
</dbReference>
<keyword evidence="21" id="KW-0032">Aminotransferase</keyword>
<evidence type="ECO:0000256" key="8">
    <source>
        <dbReference type="ARBA" id="ARBA00022842"/>
    </source>
</evidence>
<evidence type="ECO:0000256" key="13">
    <source>
        <dbReference type="PIRSR" id="PIRSR606539-1"/>
    </source>
</evidence>
<evidence type="ECO:0000256" key="11">
    <source>
        <dbReference type="ARBA" id="ARBA00023136"/>
    </source>
</evidence>
<feature type="transmembrane region" description="Helical" evidence="16">
    <location>
        <begin position="44"/>
        <end position="61"/>
    </location>
</feature>
<sequence>MKRYVYIDDDESSHDLYCDNRISNRKYTLLNFLPKNLWEQFSRFMNQYFLLIACLQLWPLITPVNPASTWGPLIFIFAVSASKEAWDDYNRYLSDKKANQKEVWVVRKGVKKLIQAQDIHVGNIIWLRENDEVPCDLVLIGTSDPQGVCYIETSALDGETDLKTRVIPSACMGIDVELLHKIKGVIECPSPDKDVRRFDANMRLYPPFIDNDVCPLTIKNTILQSCYLRNTEWACGVAIYTGNETKLGMSRGIPEPKLTAMDAMIDKLTGAIFIFQIVVVLVLGIAGNVWKDTEARKQWYVLYPHEGPWYELLVIPLRFELLCSIMIPISIKVSLDLMKSMYAKFIDWDHQMIDLETSIPSHATNTAISEDLGQVEYILTDKTGTLTENKMIFRRCCISGIFYGNESGDALRDVELLNAVSSGSSDAVLFVTIMAICNTVTPTRSKTGDILYKAQSQDEDALVQAAAQLHMILFNKSGNILEVKFNTTILQYEVLEILEFTSDRKRMSVVLKDCQNGKILLLSKGADEAILPYARAGQQTRHFVEAVEQYAHLGLRTLCLAWRELKKDEYQDWSLMFKEASSTLVDREWRVAEVCQRVEHDLEILGVTAIEDRLQEGVPETIETLRKAGINFWMLTGDKQNTAIQIALSCNFISPEPKGQLLLIDGKTEDEVCRSLERVLRTMRITTSEPKDVAFVVDGWALEIALKHYRKAFTELAVLSRTAICCRVTPSQKAQLVQILKSCDYRTLAIGDGGNDVRMIQQADIGVGISGREGLQAARAADYSIGKFRFLKRLILVHGRYSYNRTAFLSQYSFYKSLLICFIQIFFSFISGVSGTSLFNSVSLMAYNVFYTSVPVLVSVLDKDLSEETVLHHPQILFYCQAGRLLNPSTFAGWFGRSLFHAVVVFIISIHSYAYDKSEMEEVSMVALSGCIWLQAFVITMETNSFTILQYLAIWGNLAAFYVINWIFSALPSSGMYTIMFRLCRQPSYWITIFLMTAAGMGPILAIKYFRYTYKSSKINILQQAERVGGPILSLATIEPQLRSMEKDVSTLSIAQPKNRNPVFEPLLSDSPNSTRRSFGPGAPFDFFQPQSRLSFSNYTRNSKDK</sequence>
<feature type="binding site" evidence="14">
    <location>
        <position position="556"/>
    </location>
    <ligand>
        <name>ATP</name>
        <dbReference type="ChEBI" id="CHEBI:30616"/>
    </ligand>
</feature>
<feature type="binding site" evidence="14">
    <location>
        <position position="381"/>
    </location>
    <ligand>
        <name>ATP</name>
        <dbReference type="ChEBI" id="CHEBI:30616"/>
    </ligand>
</feature>
<keyword evidence="9 16" id="KW-1278">Translocase</keyword>
<dbReference type="FunFam" id="3.40.1110.10:FF:000033">
    <property type="entry name" value="Phospholipid-transporting ATPase"/>
    <property type="match status" value="1"/>
</dbReference>
<feature type="domain" description="P-type ATPase N-terminal" evidence="19">
    <location>
        <begin position="5"/>
        <end position="70"/>
    </location>
</feature>
<keyword evidence="8 15" id="KW-0460">Magnesium</keyword>
<evidence type="ECO:0000256" key="15">
    <source>
        <dbReference type="PIRSR" id="PIRSR606539-3"/>
    </source>
</evidence>
<dbReference type="AlphaFoldDB" id="A0A9D5A263"/>
<dbReference type="PANTHER" id="PTHR24092">
    <property type="entry name" value="PROBABLE PHOSPHOLIPID-TRANSPORTING ATPASE"/>
    <property type="match status" value="1"/>
</dbReference>
<feature type="binding site" evidence="15">
    <location>
        <position position="381"/>
    </location>
    <ligand>
        <name>Mg(2+)</name>
        <dbReference type="ChEBI" id="CHEBI:18420"/>
    </ligand>
</feature>
<feature type="binding site" evidence="15">
    <location>
        <position position="752"/>
    </location>
    <ligand>
        <name>Mg(2+)</name>
        <dbReference type="ChEBI" id="CHEBI:18420"/>
    </ligand>
</feature>
<dbReference type="InterPro" id="IPR008250">
    <property type="entry name" value="ATPase_P-typ_transduc_dom_A_sf"/>
</dbReference>
<dbReference type="InterPro" id="IPR032631">
    <property type="entry name" value="P-type_ATPase_N"/>
</dbReference>
<dbReference type="Gene3D" id="2.70.150.10">
    <property type="entry name" value="Calcium-transporting ATPase, cytoplasmic transduction domain A"/>
    <property type="match status" value="1"/>
</dbReference>
<feature type="binding site" evidence="14">
    <location>
        <position position="638"/>
    </location>
    <ligand>
        <name>ATP</name>
        <dbReference type="ChEBI" id="CHEBI:30616"/>
    </ligand>
</feature>
<dbReference type="PROSITE" id="PS00154">
    <property type="entry name" value="ATPASE_E1_E2"/>
    <property type="match status" value="1"/>
</dbReference>
<protein>
    <recommendedName>
        <fullName evidence="16">Phospholipid-transporting ATPase</fullName>
        <ecNumber evidence="16">7.6.2.1</ecNumber>
    </recommendedName>
</protein>
<dbReference type="NCBIfam" id="TIGR01494">
    <property type="entry name" value="ATPase_P-type"/>
    <property type="match status" value="1"/>
</dbReference>
<dbReference type="SUPFAM" id="SSF81665">
    <property type="entry name" value="Calcium ATPase, transmembrane domain M"/>
    <property type="match status" value="1"/>
</dbReference>
<dbReference type="Gene3D" id="3.40.50.1000">
    <property type="entry name" value="HAD superfamily/HAD-like"/>
    <property type="match status" value="1"/>
</dbReference>
<dbReference type="GO" id="GO:0008483">
    <property type="term" value="F:transaminase activity"/>
    <property type="evidence" value="ECO:0007669"/>
    <property type="project" value="UniProtKB-KW"/>
</dbReference>
<keyword evidence="4 16" id="KW-0812">Transmembrane</keyword>
<feature type="transmembrane region" description="Helical" evidence="16">
    <location>
        <begin position="818"/>
        <end position="838"/>
    </location>
</feature>
<reference evidence="21 22" key="1">
    <citation type="journal article" date="2022" name="Nat. Genet.">
        <title>Improved pea reference genome and pan-genome highlight genomic features and evolutionary characteristics.</title>
        <authorList>
            <person name="Yang T."/>
            <person name="Liu R."/>
            <person name="Luo Y."/>
            <person name="Hu S."/>
            <person name="Wang D."/>
            <person name="Wang C."/>
            <person name="Pandey M.K."/>
            <person name="Ge S."/>
            <person name="Xu Q."/>
            <person name="Li N."/>
            <person name="Li G."/>
            <person name="Huang Y."/>
            <person name="Saxena R.K."/>
            <person name="Ji Y."/>
            <person name="Li M."/>
            <person name="Yan X."/>
            <person name="He Y."/>
            <person name="Liu Y."/>
            <person name="Wang X."/>
            <person name="Xiang C."/>
            <person name="Varshney R.K."/>
            <person name="Ding H."/>
            <person name="Gao S."/>
            <person name="Zong X."/>
        </authorList>
    </citation>
    <scope>NUCLEOTIDE SEQUENCE [LARGE SCALE GENOMIC DNA]</scope>
    <source>
        <strain evidence="21 22">cv. Zhongwan 6</strain>
    </source>
</reference>
<feature type="binding site" evidence="15">
    <location>
        <position position="756"/>
    </location>
    <ligand>
        <name>Mg(2+)</name>
        <dbReference type="ChEBI" id="CHEBI:18420"/>
    </ligand>
</feature>
<dbReference type="Proteomes" id="UP001058974">
    <property type="component" value="Chromosome 6"/>
</dbReference>
<feature type="binding site" evidence="14">
    <location>
        <position position="733"/>
    </location>
    <ligand>
        <name>ATP</name>
        <dbReference type="ChEBI" id="CHEBI:30616"/>
    </ligand>
</feature>
<feature type="active site" description="4-aspartylphosphate intermediate" evidence="13">
    <location>
        <position position="381"/>
    </location>
</feature>
<evidence type="ECO:0000256" key="7">
    <source>
        <dbReference type="ARBA" id="ARBA00022840"/>
    </source>
</evidence>
<feature type="transmembrane region" description="Helical" evidence="16">
    <location>
        <begin position="988"/>
        <end position="1010"/>
    </location>
</feature>
<keyword evidence="5 15" id="KW-0479">Metal-binding</keyword>
<dbReference type="InterPro" id="IPR006539">
    <property type="entry name" value="P-type_ATPase_IV"/>
</dbReference>
<comment type="cofactor">
    <cofactor evidence="15">
        <name>Mg(2+)</name>
        <dbReference type="ChEBI" id="CHEBI:18420"/>
    </cofactor>
</comment>
<dbReference type="InterPro" id="IPR023299">
    <property type="entry name" value="ATPase_P-typ_cyto_dom_N"/>
</dbReference>
<dbReference type="Pfam" id="PF13246">
    <property type="entry name" value="Cation_ATPase"/>
    <property type="match status" value="1"/>
</dbReference>
<feature type="transmembrane region" description="Helical" evidence="16">
    <location>
        <begin position="891"/>
        <end position="911"/>
    </location>
</feature>
<organism evidence="21 22">
    <name type="scientific">Pisum sativum</name>
    <name type="common">Garden pea</name>
    <name type="synonym">Lathyrus oleraceus</name>
    <dbReference type="NCBI Taxonomy" id="3888"/>
    <lineage>
        <taxon>Eukaryota</taxon>
        <taxon>Viridiplantae</taxon>
        <taxon>Streptophyta</taxon>
        <taxon>Embryophyta</taxon>
        <taxon>Tracheophyta</taxon>
        <taxon>Spermatophyta</taxon>
        <taxon>Magnoliopsida</taxon>
        <taxon>eudicotyledons</taxon>
        <taxon>Gunneridae</taxon>
        <taxon>Pentapetalae</taxon>
        <taxon>rosids</taxon>
        <taxon>fabids</taxon>
        <taxon>Fabales</taxon>
        <taxon>Fabaceae</taxon>
        <taxon>Papilionoideae</taxon>
        <taxon>50 kb inversion clade</taxon>
        <taxon>NPAAA clade</taxon>
        <taxon>Hologalegina</taxon>
        <taxon>IRL clade</taxon>
        <taxon>Fabeae</taxon>
        <taxon>Lathyrus</taxon>
    </lineage>
</organism>
<feature type="binding site" evidence="14">
    <location>
        <position position="727"/>
    </location>
    <ligand>
        <name>ATP</name>
        <dbReference type="ChEBI" id="CHEBI:30616"/>
    </ligand>
</feature>
<evidence type="ECO:0000256" key="4">
    <source>
        <dbReference type="ARBA" id="ARBA00022692"/>
    </source>
</evidence>
<evidence type="ECO:0000256" key="12">
    <source>
        <dbReference type="ARBA" id="ARBA00034036"/>
    </source>
</evidence>
<evidence type="ECO:0000256" key="16">
    <source>
        <dbReference type="RuleBase" id="RU362033"/>
    </source>
</evidence>
<dbReference type="NCBIfam" id="TIGR01652">
    <property type="entry name" value="ATPase-Plipid"/>
    <property type="match status" value="1"/>
</dbReference>
<evidence type="ECO:0000256" key="6">
    <source>
        <dbReference type="ARBA" id="ARBA00022741"/>
    </source>
</evidence>
<feature type="binding site" evidence="14">
    <location>
        <position position="756"/>
    </location>
    <ligand>
        <name>ATP</name>
        <dbReference type="ChEBI" id="CHEBI:30616"/>
    </ligand>
</feature>
<evidence type="ECO:0000256" key="2">
    <source>
        <dbReference type="ARBA" id="ARBA00004308"/>
    </source>
</evidence>
<evidence type="ECO:0000256" key="5">
    <source>
        <dbReference type="ARBA" id="ARBA00022723"/>
    </source>
</evidence>
<dbReference type="GO" id="GO:0005886">
    <property type="term" value="C:plasma membrane"/>
    <property type="evidence" value="ECO:0007669"/>
    <property type="project" value="TreeGrafter"/>
</dbReference>
<keyword evidence="10 16" id="KW-1133">Transmembrane helix</keyword>
<dbReference type="InterPro" id="IPR001757">
    <property type="entry name" value="P_typ_ATPase"/>
</dbReference>
<dbReference type="InterPro" id="IPR023298">
    <property type="entry name" value="ATPase_P-typ_TM_dom_sf"/>
</dbReference>
<dbReference type="OrthoDB" id="377733at2759"/>
<feature type="binding site" evidence="15">
    <location>
        <position position="383"/>
    </location>
    <ligand>
        <name>Mg(2+)</name>
        <dbReference type="ChEBI" id="CHEBI:18420"/>
    </ligand>
</feature>
<keyword evidence="21" id="KW-0808">Transferase</keyword>
<dbReference type="Pfam" id="PF00122">
    <property type="entry name" value="E1-E2_ATPase"/>
    <property type="match status" value="1"/>
</dbReference>
<dbReference type="Pfam" id="PF16212">
    <property type="entry name" value="PhoLip_ATPase_C"/>
    <property type="match status" value="1"/>
</dbReference>
<accession>A0A9D5A263</accession>